<evidence type="ECO:0000313" key="7">
    <source>
        <dbReference type="Proteomes" id="UP001203338"/>
    </source>
</evidence>
<organism evidence="6 7">
    <name type="scientific">Parendozoicomonas callyspongiae</name>
    <dbReference type="NCBI Taxonomy" id="2942213"/>
    <lineage>
        <taxon>Bacteria</taxon>
        <taxon>Pseudomonadati</taxon>
        <taxon>Pseudomonadota</taxon>
        <taxon>Gammaproteobacteria</taxon>
        <taxon>Oceanospirillales</taxon>
        <taxon>Endozoicomonadaceae</taxon>
        <taxon>Parendozoicomonas</taxon>
    </lineage>
</organism>
<dbReference type="InterPro" id="IPR036390">
    <property type="entry name" value="WH_DNA-bd_sf"/>
</dbReference>
<dbReference type="PRINTS" id="PR00039">
    <property type="entry name" value="HTHLYSR"/>
</dbReference>
<sequence>MNRLRYMSVFAHIVEAGSITAAADALDLSKSVISQHLKALEQELGLQLLKRTTRKQVLTPEGKTFYQQCRHLNGLVDQAWEQVQSCQNTPQGHIRITASDAMMSYIVAPAISQMLKQYPLLKPELISSDSHLNIMTAGIDLAIRVGQSKDASLKQRRIGSFRDVLCGHQQIVENGEVNEAGYIANHWQSKEILHELKHSEMGDHKIFATTPSCRADSFHTCLTLIQSGAGIGLIPDFVISQTKNQLQPVFPDYQLKPNPVYALHPYDQLVSVNVKVCLQAIENQLAKSCIPAL</sequence>
<dbReference type="InterPro" id="IPR005119">
    <property type="entry name" value="LysR_subst-bd"/>
</dbReference>
<gene>
    <name evidence="6" type="ORF">M3P05_11930</name>
</gene>
<evidence type="ECO:0000256" key="3">
    <source>
        <dbReference type="ARBA" id="ARBA00023125"/>
    </source>
</evidence>
<feature type="domain" description="HTH lysR-type" evidence="5">
    <location>
        <begin position="1"/>
        <end position="59"/>
    </location>
</feature>
<keyword evidence="2" id="KW-0805">Transcription regulation</keyword>
<keyword evidence="7" id="KW-1185">Reference proteome</keyword>
<dbReference type="PANTHER" id="PTHR30537:SF5">
    <property type="entry name" value="HTH-TYPE TRANSCRIPTIONAL ACTIVATOR TTDR-RELATED"/>
    <property type="match status" value="1"/>
</dbReference>
<keyword evidence="3" id="KW-0238">DNA-binding</keyword>
<dbReference type="Pfam" id="PF00126">
    <property type="entry name" value="HTH_1"/>
    <property type="match status" value="1"/>
</dbReference>
<evidence type="ECO:0000259" key="5">
    <source>
        <dbReference type="PROSITE" id="PS50931"/>
    </source>
</evidence>
<dbReference type="InterPro" id="IPR036388">
    <property type="entry name" value="WH-like_DNA-bd_sf"/>
</dbReference>
<dbReference type="Pfam" id="PF03466">
    <property type="entry name" value="LysR_substrate"/>
    <property type="match status" value="1"/>
</dbReference>
<comment type="similarity">
    <text evidence="1">Belongs to the LysR transcriptional regulatory family.</text>
</comment>
<accession>A0ABT0PGX5</accession>
<evidence type="ECO:0000256" key="1">
    <source>
        <dbReference type="ARBA" id="ARBA00009437"/>
    </source>
</evidence>
<dbReference type="Proteomes" id="UP001203338">
    <property type="component" value="Unassembled WGS sequence"/>
</dbReference>
<dbReference type="Gene3D" id="3.40.190.290">
    <property type="match status" value="1"/>
</dbReference>
<dbReference type="PROSITE" id="PS50931">
    <property type="entry name" value="HTH_LYSR"/>
    <property type="match status" value="1"/>
</dbReference>
<name>A0ABT0PGX5_9GAMM</name>
<comment type="caution">
    <text evidence="6">The sequence shown here is derived from an EMBL/GenBank/DDBJ whole genome shotgun (WGS) entry which is preliminary data.</text>
</comment>
<dbReference type="RefSeq" id="WP_249699890.1">
    <property type="nucleotide sequence ID" value="NZ_JAMFLX010000015.1"/>
</dbReference>
<proteinExistence type="inferred from homology"/>
<reference evidence="6 7" key="1">
    <citation type="submission" date="2022-05" db="EMBL/GenBank/DDBJ databases">
        <authorList>
            <person name="Park J.-S."/>
        </authorList>
    </citation>
    <scope>NUCLEOTIDE SEQUENCE [LARGE SCALE GENOMIC DNA]</scope>
    <source>
        <strain evidence="6 7">2012CJ34-2</strain>
    </source>
</reference>
<dbReference type="EMBL" id="JAMFLX010000015">
    <property type="protein sequence ID" value="MCL6270634.1"/>
    <property type="molecule type" value="Genomic_DNA"/>
</dbReference>
<evidence type="ECO:0000256" key="2">
    <source>
        <dbReference type="ARBA" id="ARBA00023015"/>
    </source>
</evidence>
<protein>
    <submittedName>
        <fullName evidence="6">LysR substrate-binding domain-containing protein</fullName>
    </submittedName>
</protein>
<dbReference type="InterPro" id="IPR000847">
    <property type="entry name" value="LysR_HTH_N"/>
</dbReference>
<dbReference type="InterPro" id="IPR058163">
    <property type="entry name" value="LysR-type_TF_proteobact-type"/>
</dbReference>
<dbReference type="Gene3D" id="1.10.10.10">
    <property type="entry name" value="Winged helix-like DNA-binding domain superfamily/Winged helix DNA-binding domain"/>
    <property type="match status" value="1"/>
</dbReference>
<dbReference type="SUPFAM" id="SSF46785">
    <property type="entry name" value="Winged helix' DNA-binding domain"/>
    <property type="match status" value="1"/>
</dbReference>
<dbReference type="PANTHER" id="PTHR30537">
    <property type="entry name" value="HTH-TYPE TRANSCRIPTIONAL REGULATOR"/>
    <property type="match status" value="1"/>
</dbReference>
<evidence type="ECO:0000313" key="6">
    <source>
        <dbReference type="EMBL" id="MCL6270634.1"/>
    </source>
</evidence>
<dbReference type="SUPFAM" id="SSF53850">
    <property type="entry name" value="Periplasmic binding protein-like II"/>
    <property type="match status" value="1"/>
</dbReference>
<keyword evidence="4" id="KW-0804">Transcription</keyword>
<evidence type="ECO:0000256" key="4">
    <source>
        <dbReference type="ARBA" id="ARBA00023163"/>
    </source>
</evidence>